<evidence type="ECO:0000256" key="1">
    <source>
        <dbReference type="SAM" id="MobiDB-lite"/>
    </source>
</evidence>
<feature type="region of interest" description="Disordered" evidence="1">
    <location>
        <begin position="25"/>
        <end position="51"/>
    </location>
</feature>
<keyword evidence="3" id="KW-1185">Reference proteome</keyword>
<evidence type="ECO:0008006" key="4">
    <source>
        <dbReference type="Google" id="ProtNLM"/>
    </source>
</evidence>
<evidence type="ECO:0000313" key="3">
    <source>
        <dbReference type="Proteomes" id="UP000612362"/>
    </source>
</evidence>
<reference evidence="2" key="1">
    <citation type="submission" date="2020-10" db="EMBL/GenBank/DDBJ databases">
        <title>Taxonomic study of unclassified bacteria belonging to the class Ktedonobacteria.</title>
        <authorList>
            <person name="Yabe S."/>
            <person name="Wang C.M."/>
            <person name="Zheng Y."/>
            <person name="Sakai Y."/>
            <person name="Cavaletti L."/>
            <person name="Monciardini P."/>
            <person name="Donadio S."/>
        </authorList>
    </citation>
    <scope>NUCLEOTIDE SEQUENCE</scope>
    <source>
        <strain evidence="2">SOSP1-1</strain>
    </source>
</reference>
<dbReference type="Gene3D" id="3.90.70.10">
    <property type="entry name" value="Cysteine proteinases"/>
    <property type="match status" value="1"/>
</dbReference>
<feature type="compositionally biased region" description="Low complexity" evidence="1">
    <location>
        <begin position="29"/>
        <end position="43"/>
    </location>
</feature>
<dbReference type="RefSeq" id="WP_220200337.1">
    <property type="nucleotide sequence ID" value="NZ_BNJF01000012.1"/>
</dbReference>
<dbReference type="Proteomes" id="UP000612362">
    <property type="component" value="Unassembled WGS sequence"/>
</dbReference>
<gene>
    <name evidence="2" type="ORF">KSX_95860</name>
</gene>
<sequence length="226" mass="24295">MKKIMLYAVLLLLVLGAIGTYNLSQAKPSSSSARAAGNGSSKSLTTKQMPTTHQVSRVIERIDQLARAQYASQQEYDTWAYSACSTAAMTEVINAFNAARGSEQRYRITDILAQEVAVHAITPELGLLEPAGIDRTVAKFHLKTTWLHTSVAGLVEVANKGLPVIVGFPPETLAGGHLLVVTGGDAQQVQLIDSSSRNWYSLSTAAFTNYWRGFAVVLTPAEGGQQ</sequence>
<dbReference type="AlphaFoldDB" id="A0A8J3IFK1"/>
<dbReference type="EMBL" id="BNJF01000012">
    <property type="protein sequence ID" value="GHO51423.1"/>
    <property type="molecule type" value="Genomic_DNA"/>
</dbReference>
<evidence type="ECO:0000313" key="2">
    <source>
        <dbReference type="EMBL" id="GHO51423.1"/>
    </source>
</evidence>
<name>A0A8J3IFK1_9CHLR</name>
<accession>A0A8J3IFK1</accession>
<comment type="caution">
    <text evidence="2">The sequence shown here is derived from an EMBL/GenBank/DDBJ whole genome shotgun (WGS) entry which is preliminary data.</text>
</comment>
<organism evidence="2 3">
    <name type="scientific">Ktedonospora formicarum</name>
    <dbReference type="NCBI Taxonomy" id="2778364"/>
    <lineage>
        <taxon>Bacteria</taxon>
        <taxon>Bacillati</taxon>
        <taxon>Chloroflexota</taxon>
        <taxon>Ktedonobacteria</taxon>
        <taxon>Ktedonobacterales</taxon>
        <taxon>Ktedonobacteraceae</taxon>
        <taxon>Ktedonospora</taxon>
    </lineage>
</organism>
<protein>
    <recommendedName>
        <fullName evidence="4">Peptidase C39-like domain-containing protein</fullName>
    </recommendedName>
</protein>
<proteinExistence type="predicted"/>